<evidence type="ECO:0000259" key="12">
    <source>
        <dbReference type="PROSITE" id="PS51292"/>
    </source>
</evidence>
<dbReference type="PROSITE" id="PS51292">
    <property type="entry name" value="ZF_RING_CH"/>
    <property type="match status" value="1"/>
</dbReference>
<dbReference type="GO" id="GO:0016020">
    <property type="term" value="C:membrane"/>
    <property type="evidence" value="ECO:0007669"/>
    <property type="project" value="UniProtKB-SubCell"/>
</dbReference>
<dbReference type="InterPro" id="IPR011016">
    <property type="entry name" value="Znf_RING-CH"/>
</dbReference>
<dbReference type="GO" id="GO:0008270">
    <property type="term" value="F:zinc ion binding"/>
    <property type="evidence" value="ECO:0007669"/>
    <property type="project" value="UniProtKB-KW"/>
</dbReference>
<evidence type="ECO:0000256" key="1">
    <source>
        <dbReference type="ARBA" id="ARBA00004141"/>
    </source>
</evidence>
<keyword evidence="4" id="KW-0479">Metal-binding</keyword>
<evidence type="ECO:0000313" key="14">
    <source>
        <dbReference type="Proteomes" id="UP001321473"/>
    </source>
</evidence>
<dbReference type="PANTHER" id="PTHR46065:SF3">
    <property type="entry name" value="FI20425P1"/>
    <property type="match status" value="1"/>
</dbReference>
<evidence type="ECO:0000256" key="6">
    <source>
        <dbReference type="ARBA" id="ARBA00022786"/>
    </source>
</evidence>
<protein>
    <recommendedName>
        <fullName evidence="12">RING-CH-type domain-containing protein</fullName>
    </recommendedName>
</protein>
<dbReference type="PANTHER" id="PTHR46065">
    <property type="entry name" value="E3 UBIQUITIN-PROTEIN LIGASE MARCH 2/3 FAMILY MEMBER"/>
    <property type="match status" value="1"/>
</dbReference>
<dbReference type="Pfam" id="PF12906">
    <property type="entry name" value="RINGv"/>
    <property type="match status" value="1"/>
</dbReference>
<gene>
    <name evidence="13" type="ORF">V5799_023780</name>
</gene>
<keyword evidence="8 11" id="KW-1133">Transmembrane helix</keyword>
<sequence>MSAPICRICHDEEGQEPLLSMCKCSGSMALVHVSCLERWLNTRHSDDCELCNHRFPTTAVQYSSVVIFYHWFLQSGKRTQWAAFGSLMFFTIMGLWGVLSCYYSMPAVSMQALGDHAWIIGLMVTTYVLVYTTALFVTVRCFYLSFRSWISQSPKRRRLVVPSTGRAGASHNRLPEEAASLM</sequence>
<comment type="caution">
    <text evidence="13">The sequence shown here is derived from an EMBL/GenBank/DDBJ whole genome shotgun (WGS) entry which is preliminary data.</text>
</comment>
<keyword evidence="3 11" id="KW-0812">Transmembrane</keyword>
<evidence type="ECO:0000256" key="10">
    <source>
        <dbReference type="SAM" id="MobiDB-lite"/>
    </source>
</evidence>
<evidence type="ECO:0000313" key="13">
    <source>
        <dbReference type="EMBL" id="KAK8786442.1"/>
    </source>
</evidence>
<dbReference type="EMBL" id="JARKHS020002746">
    <property type="protein sequence ID" value="KAK8786442.1"/>
    <property type="molecule type" value="Genomic_DNA"/>
</dbReference>
<accession>A0AAQ4FIM2</accession>
<feature type="region of interest" description="Disordered" evidence="10">
    <location>
        <begin position="162"/>
        <end position="182"/>
    </location>
</feature>
<keyword evidence="6" id="KW-0833">Ubl conjugation pathway</keyword>
<dbReference type="GO" id="GO:0016567">
    <property type="term" value="P:protein ubiquitination"/>
    <property type="evidence" value="ECO:0007669"/>
    <property type="project" value="TreeGrafter"/>
</dbReference>
<dbReference type="InterPro" id="IPR013083">
    <property type="entry name" value="Znf_RING/FYVE/PHD"/>
</dbReference>
<name>A0AAQ4FIM2_AMBAM</name>
<dbReference type="Gene3D" id="3.30.40.10">
    <property type="entry name" value="Zinc/RING finger domain, C3HC4 (zinc finger)"/>
    <property type="match status" value="1"/>
</dbReference>
<dbReference type="GO" id="GO:0004842">
    <property type="term" value="F:ubiquitin-protein transferase activity"/>
    <property type="evidence" value="ECO:0007669"/>
    <property type="project" value="TreeGrafter"/>
</dbReference>
<evidence type="ECO:0000256" key="3">
    <source>
        <dbReference type="ARBA" id="ARBA00022692"/>
    </source>
</evidence>
<dbReference type="SUPFAM" id="SSF57850">
    <property type="entry name" value="RING/U-box"/>
    <property type="match status" value="1"/>
</dbReference>
<dbReference type="SMART" id="SM00744">
    <property type="entry name" value="RINGv"/>
    <property type="match status" value="1"/>
</dbReference>
<evidence type="ECO:0000256" key="7">
    <source>
        <dbReference type="ARBA" id="ARBA00022833"/>
    </source>
</evidence>
<organism evidence="13 14">
    <name type="scientific">Amblyomma americanum</name>
    <name type="common">Lone star tick</name>
    <dbReference type="NCBI Taxonomy" id="6943"/>
    <lineage>
        <taxon>Eukaryota</taxon>
        <taxon>Metazoa</taxon>
        <taxon>Ecdysozoa</taxon>
        <taxon>Arthropoda</taxon>
        <taxon>Chelicerata</taxon>
        <taxon>Arachnida</taxon>
        <taxon>Acari</taxon>
        <taxon>Parasitiformes</taxon>
        <taxon>Ixodida</taxon>
        <taxon>Ixodoidea</taxon>
        <taxon>Ixodidae</taxon>
        <taxon>Amblyomminae</taxon>
        <taxon>Amblyomma</taxon>
    </lineage>
</organism>
<evidence type="ECO:0000256" key="4">
    <source>
        <dbReference type="ARBA" id="ARBA00022723"/>
    </source>
</evidence>
<evidence type="ECO:0000256" key="11">
    <source>
        <dbReference type="SAM" id="Phobius"/>
    </source>
</evidence>
<keyword evidence="9 11" id="KW-0472">Membrane</keyword>
<evidence type="ECO:0000256" key="8">
    <source>
        <dbReference type="ARBA" id="ARBA00022989"/>
    </source>
</evidence>
<keyword evidence="2" id="KW-0808">Transferase</keyword>
<feature type="transmembrane region" description="Helical" evidence="11">
    <location>
        <begin position="81"/>
        <end position="105"/>
    </location>
</feature>
<evidence type="ECO:0000256" key="2">
    <source>
        <dbReference type="ARBA" id="ARBA00022679"/>
    </source>
</evidence>
<proteinExistence type="predicted"/>
<evidence type="ECO:0000256" key="9">
    <source>
        <dbReference type="ARBA" id="ARBA00023136"/>
    </source>
</evidence>
<feature type="transmembrane region" description="Helical" evidence="11">
    <location>
        <begin position="117"/>
        <end position="146"/>
    </location>
</feature>
<comment type="subcellular location">
    <subcellularLocation>
        <location evidence="1">Membrane</location>
        <topology evidence="1">Multi-pass membrane protein</topology>
    </subcellularLocation>
</comment>
<keyword evidence="5" id="KW-0863">Zinc-finger</keyword>
<dbReference type="AlphaFoldDB" id="A0AAQ4FIM2"/>
<reference evidence="13 14" key="1">
    <citation type="journal article" date="2023" name="Arcadia Sci">
        <title>De novo assembly of a long-read Amblyomma americanum tick genome.</title>
        <authorList>
            <person name="Chou S."/>
            <person name="Poskanzer K.E."/>
            <person name="Rollins M."/>
            <person name="Thuy-Boun P.S."/>
        </authorList>
    </citation>
    <scope>NUCLEOTIDE SEQUENCE [LARGE SCALE GENOMIC DNA]</scope>
    <source>
        <strain evidence="13">F_SG_1</strain>
        <tissue evidence="13">Salivary glands</tissue>
    </source>
</reference>
<dbReference type="Proteomes" id="UP001321473">
    <property type="component" value="Unassembled WGS sequence"/>
</dbReference>
<keyword evidence="7" id="KW-0862">Zinc</keyword>
<keyword evidence="14" id="KW-1185">Reference proteome</keyword>
<feature type="domain" description="RING-CH-type" evidence="12">
    <location>
        <begin position="1"/>
        <end position="58"/>
    </location>
</feature>
<evidence type="ECO:0000256" key="5">
    <source>
        <dbReference type="ARBA" id="ARBA00022771"/>
    </source>
</evidence>